<evidence type="ECO:0000313" key="2">
    <source>
        <dbReference type="EMBL" id="HEN16917.1"/>
    </source>
</evidence>
<protein>
    <submittedName>
        <fullName evidence="2">Uncharacterized protein</fullName>
    </submittedName>
</protein>
<gene>
    <name evidence="2" type="ORF">ENQ76_15765</name>
</gene>
<feature type="transmembrane region" description="Helical" evidence="1">
    <location>
        <begin position="225"/>
        <end position="248"/>
    </location>
</feature>
<dbReference type="EMBL" id="DSOK01000432">
    <property type="protein sequence ID" value="HEN16917.1"/>
    <property type="molecule type" value="Genomic_DNA"/>
</dbReference>
<feature type="transmembrane region" description="Helical" evidence="1">
    <location>
        <begin position="192"/>
        <end position="213"/>
    </location>
</feature>
<accession>A0A7C2PJ12</accession>
<feature type="transmembrane region" description="Helical" evidence="1">
    <location>
        <begin position="67"/>
        <end position="88"/>
    </location>
</feature>
<dbReference type="AlphaFoldDB" id="A0A7C2PJ12"/>
<keyword evidence="1" id="KW-0472">Membrane</keyword>
<keyword evidence="1" id="KW-0812">Transmembrane</keyword>
<feature type="transmembrane region" description="Helical" evidence="1">
    <location>
        <begin position="6"/>
        <end position="22"/>
    </location>
</feature>
<proteinExistence type="predicted"/>
<sequence length="255" mass="27090">MSIISLFVLQLIAGISLMWCLAPRGQITWGFFRIQMLLVLGLAVLVLLVAGRVPVDESLPLSGAVGWQRVLMIPVAVAAYVGSVLWTLDRRGAGTVCIALIAALSGWAVLMSAWGTMQPSGLGLLSAYSTAAVLGGVVTGMLLGHWYLTAPTMSIAPLSRLTWFLTAAVLVRLVVSAVGWSLAEGSLQGSLIWTWFALRWLAGILAPLVLCGMTLRILRYRNTQAATGVLFAAVILSFIGEMSAALLAGELQRPL</sequence>
<feature type="transmembrane region" description="Helical" evidence="1">
    <location>
        <begin position="34"/>
        <end position="55"/>
    </location>
</feature>
<keyword evidence="1" id="KW-1133">Transmembrane helix</keyword>
<organism evidence="2">
    <name type="scientific">Schlesneria paludicola</name>
    <dbReference type="NCBI Taxonomy" id="360056"/>
    <lineage>
        <taxon>Bacteria</taxon>
        <taxon>Pseudomonadati</taxon>
        <taxon>Planctomycetota</taxon>
        <taxon>Planctomycetia</taxon>
        <taxon>Planctomycetales</taxon>
        <taxon>Planctomycetaceae</taxon>
        <taxon>Schlesneria</taxon>
    </lineage>
</organism>
<feature type="transmembrane region" description="Helical" evidence="1">
    <location>
        <begin position="127"/>
        <end position="149"/>
    </location>
</feature>
<feature type="transmembrane region" description="Helical" evidence="1">
    <location>
        <begin position="95"/>
        <end position="115"/>
    </location>
</feature>
<evidence type="ECO:0000256" key="1">
    <source>
        <dbReference type="SAM" id="Phobius"/>
    </source>
</evidence>
<feature type="transmembrane region" description="Helical" evidence="1">
    <location>
        <begin position="161"/>
        <end position="180"/>
    </location>
</feature>
<name>A0A7C2PJ12_9PLAN</name>
<reference evidence="2" key="1">
    <citation type="journal article" date="2020" name="mSystems">
        <title>Genome- and Community-Level Interaction Insights into Carbon Utilization and Element Cycling Functions of Hydrothermarchaeota in Hydrothermal Sediment.</title>
        <authorList>
            <person name="Zhou Z."/>
            <person name="Liu Y."/>
            <person name="Xu W."/>
            <person name="Pan J."/>
            <person name="Luo Z.H."/>
            <person name="Li M."/>
        </authorList>
    </citation>
    <scope>NUCLEOTIDE SEQUENCE [LARGE SCALE GENOMIC DNA]</scope>
    <source>
        <strain evidence="2">SpSt-339</strain>
    </source>
</reference>
<comment type="caution">
    <text evidence="2">The sequence shown here is derived from an EMBL/GenBank/DDBJ whole genome shotgun (WGS) entry which is preliminary data.</text>
</comment>